<dbReference type="OrthoDB" id="1796087at2"/>
<keyword evidence="3 5" id="KW-0368">Histidine biosynthesis</keyword>
<dbReference type="SUPFAM" id="SSF51366">
    <property type="entry name" value="Ribulose-phoshate binding barrel"/>
    <property type="match status" value="1"/>
</dbReference>
<protein>
    <submittedName>
        <fullName evidence="6">1-(5-phosphoribosyl)-5-[(5-phosphoribosylamino)methylideneamino] imidazole-4-carboxamide isomerase</fullName>
        <ecNumber evidence="6">5.3.1.16</ecNumber>
    </submittedName>
</protein>
<dbReference type="Proteomes" id="UP000315724">
    <property type="component" value="Chromosome"/>
</dbReference>
<evidence type="ECO:0000256" key="3">
    <source>
        <dbReference type="ARBA" id="ARBA00023102"/>
    </source>
</evidence>
<sequence length="244" mass="26163">MELIPVLDLMRHQVVRGIAGNRKEYQANQSCLVEGSDPVETALAFKKHFNVKTLYIADLDALTGHGKSTAEISSLSKTGHNLIVDAGAVTPQAAVDLLKCGANQVVVPLEALPNMKALSTVLSEIGPLQTVFSLDLKNGKPLEKRDQSRPPLEIVNEAIAIGVQKMIVLDIAGVGTSRGISTVELCQQIRSAYPDVEIISGGGVRSLSDLTPLTECHVNGVLIASALHDGQITPAQWMQFQQRK</sequence>
<dbReference type="AlphaFoldDB" id="A0A517QNW8"/>
<evidence type="ECO:0000256" key="5">
    <source>
        <dbReference type="RuleBase" id="RU003657"/>
    </source>
</evidence>
<organism evidence="6 7">
    <name type="scientific">Thalassoglobus polymorphus</name>
    <dbReference type="NCBI Taxonomy" id="2527994"/>
    <lineage>
        <taxon>Bacteria</taxon>
        <taxon>Pseudomonadati</taxon>
        <taxon>Planctomycetota</taxon>
        <taxon>Planctomycetia</taxon>
        <taxon>Planctomycetales</taxon>
        <taxon>Planctomycetaceae</taxon>
        <taxon>Thalassoglobus</taxon>
    </lineage>
</organism>
<proteinExistence type="inferred from homology"/>
<dbReference type="PANTHER" id="PTHR43090:SF2">
    <property type="entry name" value="1-(5-PHOSPHORIBOSYL)-5-[(5-PHOSPHORIBOSYLAMINO)METHYLIDENEAMINO] IMIDAZOLE-4-CARBOXAMIDE ISOMERASE"/>
    <property type="match status" value="1"/>
</dbReference>
<dbReference type="Gene3D" id="3.20.20.70">
    <property type="entry name" value="Aldolase class I"/>
    <property type="match status" value="1"/>
</dbReference>
<dbReference type="GO" id="GO:0000162">
    <property type="term" value="P:L-tryptophan biosynthetic process"/>
    <property type="evidence" value="ECO:0007669"/>
    <property type="project" value="TreeGrafter"/>
</dbReference>
<dbReference type="InterPro" id="IPR011060">
    <property type="entry name" value="RibuloseP-bd_barrel"/>
</dbReference>
<evidence type="ECO:0000256" key="4">
    <source>
        <dbReference type="ARBA" id="ARBA00029440"/>
    </source>
</evidence>
<dbReference type="EC" id="5.3.1.16" evidence="6"/>
<accession>A0A517QNW8</accession>
<evidence type="ECO:0000256" key="1">
    <source>
        <dbReference type="ARBA" id="ARBA00009667"/>
    </source>
</evidence>
<dbReference type="GO" id="GO:0003949">
    <property type="term" value="F:1-(5-phosphoribosyl)-5-[(5-phosphoribosylamino)methylideneamino]imidazole-4-carboxamide isomerase activity"/>
    <property type="evidence" value="ECO:0007669"/>
    <property type="project" value="UniProtKB-EC"/>
</dbReference>
<dbReference type="PANTHER" id="PTHR43090">
    <property type="entry name" value="1-(5-PHOSPHORIBOSYL)-5-[(5-PHOSPHORIBOSYLAMINO)METHYLIDENEAMINO] IMIDAZOLE-4-CARBOXAMIDE ISOMERASE"/>
    <property type="match status" value="1"/>
</dbReference>
<keyword evidence="6" id="KW-0413">Isomerase</keyword>
<dbReference type="RefSeq" id="WP_145199523.1">
    <property type="nucleotide sequence ID" value="NZ_CP036267.1"/>
</dbReference>
<dbReference type="InterPro" id="IPR044524">
    <property type="entry name" value="Isoase_HisA-like"/>
</dbReference>
<dbReference type="GO" id="GO:0005737">
    <property type="term" value="C:cytoplasm"/>
    <property type="evidence" value="ECO:0007669"/>
    <property type="project" value="TreeGrafter"/>
</dbReference>
<gene>
    <name evidence="6" type="primary">hisA_1</name>
    <name evidence="6" type="ORF">Mal48_26010</name>
</gene>
<evidence type="ECO:0000313" key="7">
    <source>
        <dbReference type="Proteomes" id="UP000315724"/>
    </source>
</evidence>
<dbReference type="KEGG" id="tpol:Mal48_26010"/>
<keyword evidence="2 5" id="KW-0028">Amino-acid biosynthesis</keyword>
<keyword evidence="7" id="KW-1185">Reference proteome</keyword>
<dbReference type="InterPro" id="IPR013785">
    <property type="entry name" value="Aldolase_TIM"/>
</dbReference>
<dbReference type="EMBL" id="CP036267">
    <property type="protein sequence ID" value="QDT33348.1"/>
    <property type="molecule type" value="Genomic_DNA"/>
</dbReference>
<name>A0A517QNW8_9PLAN</name>
<comment type="similarity">
    <text evidence="1 5">Belongs to the HisA/HisF family.</text>
</comment>
<reference evidence="6 7" key="1">
    <citation type="submission" date="2019-02" db="EMBL/GenBank/DDBJ databases">
        <title>Deep-cultivation of Planctomycetes and their phenomic and genomic characterization uncovers novel biology.</title>
        <authorList>
            <person name="Wiegand S."/>
            <person name="Jogler M."/>
            <person name="Boedeker C."/>
            <person name="Pinto D."/>
            <person name="Vollmers J."/>
            <person name="Rivas-Marin E."/>
            <person name="Kohn T."/>
            <person name="Peeters S.H."/>
            <person name="Heuer A."/>
            <person name="Rast P."/>
            <person name="Oberbeckmann S."/>
            <person name="Bunk B."/>
            <person name="Jeske O."/>
            <person name="Meyerdierks A."/>
            <person name="Storesund J.E."/>
            <person name="Kallscheuer N."/>
            <person name="Luecker S."/>
            <person name="Lage O.M."/>
            <person name="Pohl T."/>
            <person name="Merkel B.J."/>
            <person name="Hornburger P."/>
            <person name="Mueller R.-W."/>
            <person name="Bruemmer F."/>
            <person name="Labrenz M."/>
            <person name="Spormann A.M."/>
            <person name="Op den Camp H."/>
            <person name="Overmann J."/>
            <person name="Amann R."/>
            <person name="Jetten M.S.M."/>
            <person name="Mascher T."/>
            <person name="Medema M.H."/>
            <person name="Devos D.P."/>
            <person name="Kaster A.-K."/>
            <person name="Ovreas L."/>
            <person name="Rohde M."/>
            <person name="Galperin M.Y."/>
            <person name="Jogler C."/>
        </authorList>
    </citation>
    <scope>NUCLEOTIDE SEQUENCE [LARGE SCALE GENOMIC DNA]</scope>
    <source>
        <strain evidence="6 7">Mal48</strain>
    </source>
</reference>
<comment type="pathway">
    <text evidence="4">Amino-acid biosynthesis.</text>
</comment>
<dbReference type="Pfam" id="PF00977">
    <property type="entry name" value="His_biosynth"/>
    <property type="match status" value="1"/>
</dbReference>
<dbReference type="InterPro" id="IPR006062">
    <property type="entry name" value="His_biosynth"/>
</dbReference>
<evidence type="ECO:0000256" key="2">
    <source>
        <dbReference type="ARBA" id="ARBA00022605"/>
    </source>
</evidence>
<evidence type="ECO:0000313" key="6">
    <source>
        <dbReference type="EMBL" id="QDT33348.1"/>
    </source>
</evidence>
<dbReference type="GO" id="GO:0000105">
    <property type="term" value="P:L-histidine biosynthetic process"/>
    <property type="evidence" value="ECO:0007669"/>
    <property type="project" value="UniProtKB-KW"/>
</dbReference>